<keyword evidence="4" id="KW-1003">Cell membrane</keyword>
<dbReference type="InterPro" id="IPR011577">
    <property type="entry name" value="Cyt_b561_bac/Ni-Hgenase"/>
</dbReference>
<dbReference type="Pfam" id="PF01292">
    <property type="entry name" value="Ni_hydr_CYTB"/>
    <property type="match status" value="1"/>
</dbReference>
<evidence type="ECO:0000256" key="2">
    <source>
        <dbReference type="ARBA" id="ARBA00004651"/>
    </source>
</evidence>
<dbReference type="EMBL" id="JACXAF010000033">
    <property type="protein sequence ID" value="MBD1391285.1"/>
    <property type="molecule type" value="Genomic_DNA"/>
</dbReference>
<evidence type="ECO:0000256" key="5">
    <source>
        <dbReference type="ARBA" id="ARBA00022617"/>
    </source>
</evidence>
<dbReference type="InterPro" id="IPR052168">
    <property type="entry name" value="Cytochrome_b561_oxidase"/>
</dbReference>
<evidence type="ECO:0000256" key="1">
    <source>
        <dbReference type="ARBA" id="ARBA00001970"/>
    </source>
</evidence>
<keyword evidence="5" id="KW-0349">Heme</keyword>
<dbReference type="PANTHER" id="PTHR30529:SF7">
    <property type="entry name" value="CYTOCHROME B561 BACTERIAL_NI-HYDROGENASE DOMAIN-CONTAINING PROTEIN"/>
    <property type="match status" value="1"/>
</dbReference>
<dbReference type="Proteomes" id="UP000638014">
    <property type="component" value="Unassembled WGS sequence"/>
</dbReference>
<gene>
    <name evidence="15" type="ORF">IC617_17805</name>
</gene>
<evidence type="ECO:0000256" key="7">
    <source>
        <dbReference type="ARBA" id="ARBA00022723"/>
    </source>
</evidence>
<feature type="transmembrane region" description="Helical" evidence="13">
    <location>
        <begin position="12"/>
        <end position="32"/>
    </location>
</feature>
<dbReference type="RefSeq" id="WP_191146339.1">
    <property type="nucleotide sequence ID" value="NZ_JACXAF010000033.1"/>
</dbReference>
<name>A0A8J6R485_9GAMM</name>
<dbReference type="Gene3D" id="1.20.950.20">
    <property type="entry name" value="Transmembrane di-heme cytochromes, Chain C"/>
    <property type="match status" value="1"/>
</dbReference>
<evidence type="ECO:0000256" key="6">
    <source>
        <dbReference type="ARBA" id="ARBA00022692"/>
    </source>
</evidence>
<dbReference type="InterPro" id="IPR016174">
    <property type="entry name" value="Di-haem_cyt_TM"/>
</dbReference>
<evidence type="ECO:0000256" key="12">
    <source>
        <dbReference type="ARBA" id="ARBA00037975"/>
    </source>
</evidence>
<evidence type="ECO:0000313" key="15">
    <source>
        <dbReference type="EMBL" id="MBD1391285.1"/>
    </source>
</evidence>
<dbReference type="GO" id="GO:0020037">
    <property type="term" value="F:heme binding"/>
    <property type="evidence" value="ECO:0007669"/>
    <property type="project" value="TreeGrafter"/>
</dbReference>
<dbReference type="GO" id="GO:0022904">
    <property type="term" value="P:respiratory electron transport chain"/>
    <property type="evidence" value="ECO:0007669"/>
    <property type="project" value="InterPro"/>
</dbReference>
<keyword evidence="9 13" id="KW-1133">Transmembrane helix</keyword>
<dbReference type="AlphaFoldDB" id="A0A8J6R485"/>
<dbReference type="GO" id="GO:0009055">
    <property type="term" value="F:electron transfer activity"/>
    <property type="evidence" value="ECO:0007669"/>
    <property type="project" value="InterPro"/>
</dbReference>
<evidence type="ECO:0000256" key="4">
    <source>
        <dbReference type="ARBA" id="ARBA00022475"/>
    </source>
</evidence>
<keyword evidence="10" id="KW-0408">Iron</keyword>
<keyword evidence="11 13" id="KW-0472">Membrane</keyword>
<keyword evidence="3" id="KW-0813">Transport</keyword>
<evidence type="ECO:0000256" key="3">
    <source>
        <dbReference type="ARBA" id="ARBA00022448"/>
    </source>
</evidence>
<feature type="transmembrane region" description="Helical" evidence="13">
    <location>
        <begin position="86"/>
        <end position="107"/>
    </location>
</feature>
<feature type="transmembrane region" description="Helical" evidence="13">
    <location>
        <begin position="44"/>
        <end position="65"/>
    </location>
</feature>
<comment type="caution">
    <text evidence="15">The sequence shown here is derived from an EMBL/GenBank/DDBJ whole genome shotgun (WGS) entry which is preliminary data.</text>
</comment>
<dbReference type="SUPFAM" id="SSF81342">
    <property type="entry name" value="Transmembrane di-heme cytochromes"/>
    <property type="match status" value="1"/>
</dbReference>
<evidence type="ECO:0000313" key="16">
    <source>
        <dbReference type="Proteomes" id="UP000638014"/>
    </source>
</evidence>
<keyword evidence="6 13" id="KW-0812">Transmembrane</keyword>
<keyword evidence="16" id="KW-1185">Reference proteome</keyword>
<reference evidence="15" key="1">
    <citation type="submission" date="2020-09" db="EMBL/GenBank/DDBJ databases">
        <title>A novel bacterium of genus Neiella, isolated from South China Sea.</title>
        <authorList>
            <person name="Huang H."/>
            <person name="Mo K."/>
            <person name="Hu Y."/>
        </authorList>
    </citation>
    <scope>NUCLEOTIDE SEQUENCE</scope>
    <source>
        <strain evidence="15">HB171785</strain>
    </source>
</reference>
<accession>A0A8J6R485</accession>
<keyword evidence="7" id="KW-0479">Metal-binding</keyword>
<comment type="similarity">
    <text evidence="12">Belongs to the cytochrome b561 family.</text>
</comment>
<evidence type="ECO:0000259" key="14">
    <source>
        <dbReference type="Pfam" id="PF01292"/>
    </source>
</evidence>
<organism evidence="15 16">
    <name type="scientific">Neiella litorisoli</name>
    <dbReference type="NCBI Taxonomy" id="2771431"/>
    <lineage>
        <taxon>Bacteria</taxon>
        <taxon>Pseudomonadati</taxon>
        <taxon>Pseudomonadota</taxon>
        <taxon>Gammaproteobacteria</taxon>
        <taxon>Alteromonadales</taxon>
        <taxon>Echinimonadaceae</taxon>
        <taxon>Neiella</taxon>
    </lineage>
</organism>
<proteinExistence type="inferred from homology"/>
<keyword evidence="8" id="KW-0249">Electron transport</keyword>
<comment type="cofactor">
    <cofactor evidence="1">
        <name>heme b</name>
        <dbReference type="ChEBI" id="CHEBI:60344"/>
    </cofactor>
</comment>
<dbReference type="PANTHER" id="PTHR30529">
    <property type="entry name" value="CYTOCHROME B561"/>
    <property type="match status" value="1"/>
</dbReference>
<dbReference type="GO" id="GO:0005886">
    <property type="term" value="C:plasma membrane"/>
    <property type="evidence" value="ECO:0007669"/>
    <property type="project" value="UniProtKB-SubCell"/>
</dbReference>
<feature type="domain" description="Cytochrome b561 bacterial/Ni-hydrogenase" evidence="14">
    <location>
        <begin position="7"/>
        <end position="174"/>
    </location>
</feature>
<comment type="subcellular location">
    <subcellularLocation>
        <location evidence="2">Cell membrane</location>
        <topology evidence="2">Multi-pass membrane protein</topology>
    </subcellularLocation>
</comment>
<evidence type="ECO:0000256" key="10">
    <source>
        <dbReference type="ARBA" id="ARBA00023004"/>
    </source>
</evidence>
<feature type="transmembrane region" description="Helical" evidence="13">
    <location>
        <begin position="141"/>
        <end position="164"/>
    </location>
</feature>
<dbReference type="GO" id="GO:0046872">
    <property type="term" value="F:metal ion binding"/>
    <property type="evidence" value="ECO:0007669"/>
    <property type="project" value="UniProtKB-KW"/>
</dbReference>
<evidence type="ECO:0000256" key="13">
    <source>
        <dbReference type="SAM" id="Phobius"/>
    </source>
</evidence>
<evidence type="ECO:0000256" key="8">
    <source>
        <dbReference type="ARBA" id="ARBA00022982"/>
    </source>
</evidence>
<evidence type="ECO:0000256" key="11">
    <source>
        <dbReference type="ARBA" id="ARBA00023136"/>
    </source>
</evidence>
<sequence>MIQPDKFHPAVKAMHGLMAVAMIAAIAIILYADQMPRGPEKFELYFWHKSLGLLLAGLIIVRVIVVKKFGKPAPLGSDMQKTMAQWGHHLLYLAMVLMPLSGLTMSYSGGHSIPFFGLFEIPGAAEKLETLGGIAHEVHEIAGNLLIIAIVLHVLAALHHQFILKDGTLSRMFGR</sequence>
<protein>
    <submittedName>
        <fullName evidence="15">Cytochrome b</fullName>
    </submittedName>
</protein>
<evidence type="ECO:0000256" key="9">
    <source>
        <dbReference type="ARBA" id="ARBA00022989"/>
    </source>
</evidence>